<evidence type="ECO:0000259" key="1">
    <source>
        <dbReference type="Pfam" id="PF07727"/>
    </source>
</evidence>
<accession>A0A9Q3IGK6</accession>
<evidence type="ECO:0000313" key="3">
    <source>
        <dbReference type="Proteomes" id="UP000765509"/>
    </source>
</evidence>
<dbReference type="EMBL" id="AVOT02047089">
    <property type="protein sequence ID" value="MBW0542366.1"/>
    <property type="molecule type" value="Genomic_DNA"/>
</dbReference>
<proteinExistence type="predicted"/>
<reference evidence="2" key="1">
    <citation type="submission" date="2021-03" db="EMBL/GenBank/DDBJ databases">
        <title>Draft genome sequence of rust myrtle Austropuccinia psidii MF-1, a brazilian biotype.</title>
        <authorList>
            <person name="Quecine M.C."/>
            <person name="Pachon D.M.R."/>
            <person name="Bonatelli M.L."/>
            <person name="Correr F.H."/>
            <person name="Franceschini L.M."/>
            <person name="Leite T.F."/>
            <person name="Margarido G.R.A."/>
            <person name="Almeida C.A."/>
            <person name="Ferrarezi J.A."/>
            <person name="Labate C.A."/>
        </authorList>
    </citation>
    <scope>NUCLEOTIDE SEQUENCE</scope>
    <source>
        <strain evidence="2">MF-1</strain>
    </source>
</reference>
<dbReference type="Pfam" id="PF07727">
    <property type="entry name" value="RVT_2"/>
    <property type="match status" value="1"/>
</dbReference>
<feature type="domain" description="Reverse transcriptase Ty1/copia-type" evidence="1">
    <location>
        <begin position="24"/>
        <end position="260"/>
    </location>
</feature>
<dbReference type="OrthoDB" id="411615at2759"/>
<protein>
    <recommendedName>
        <fullName evidence="1">Reverse transcriptase Ty1/copia-type domain-containing protein</fullName>
    </recommendedName>
</protein>
<comment type="caution">
    <text evidence="2">The sequence shown here is derived from an EMBL/GenBank/DDBJ whole genome shotgun (WGS) entry which is preliminary data.</text>
</comment>
<dbReference type="InterPro" id="IPR043502">
    <property type="entry name" value="DNA/RNA_pol_sf"/>
</dbReference>
<evidence type="ECO:0000313" key="2">
    <source>
        <dbReference type="EMBL" id="MBW0542366.1"/>
    </source>
</evidence>
<name>A0A9Q3IGK6_9BASI</name>
<sequence>MKSSNKEEWHLAIQNEIHKINKLNVWLLREKTDNDHPITSTWIFKEKHEDSGKITEYKACLCAHGFHQIAGIDYQNTFVPTGRLSSLRTLISFASVNKYKFHQMDVRSAFLNAPLQEKIFLEIPQGIEGNTKTQVLHLNKALYSLKQAFLAWYKHLSSLLISTGFHCSLSDPCVFWRTGKFPIWIYIHVDDLAVFGPNLNHFKKEIKEEFDIKDLGKAHLPLGIRVTHLHDGFALDQEHYTNKLAKKYEVNKLTPLNTPLKPHLQLSKSSDEKHETFNKLNANYRSAVGSLNYISSNTHPEITFAISNLSQFLEKPGL</sequence>
<dbReference type="Proteomes" id="UP000765509">
    <property type="component" value="Unassembled WGS sequence"/>
</dbReference>
<keyword evidence="3" id="KW-1185">Reference proteome</keyword>
<dbReference type="InterPro" id="IPR013103">
    <property type="entry name" value="RVT_2"/>
</dbReference>
<dbReference type="AlphaFoldDB" id="A0A9Q3IGK6"/>
<gene>
    <name evidence="2" type="ORF">O181_082081</name>
</gene>
<dbReference type="SUPFAM" id="SSF56672">
    <property type="entry name" value="DNA/RNA polymerases"/>
    <property type="match status" value="1"/>
</dbReference>
<organism evidence="2 3">
    <name type="scientific">Austropuccinia psidii MF-1</name>
    <dbReference type="NCBI Taxonomy" id="1389203"/>
    <lineage>
        <taxon>Eukaryota</taxon>
        <taxon>Fungi</taxon>
        <taxon>Dikarya</taxon>
        <taxon>Basidiomycota</taxon>
        <taxon>Pucciniomycotina</taxon>
        <taxon>Pucciniomycetes</taxon>
        <taxon>Pucciniales</taxon>
        <taxon>Sphaerophragmiaceae</taxon>
        <taxon>Austropuccinia</taxon>
    </lineage>
</organism>